<organism evidence="6 7">
    <name type="scientific">Cladobotryum mycophilum</name>
    <dbReference type="NCBI Taxonomy" id="491253"/>
    <lineage>
        <taxon>Eukaryota</taxon>
        <taxon>Fungi</taxon>
        <taxon>Dikarya</taxon>
        <taxon>Ascomycota</taxon>
        <taxon>Pezizomycotina</taxon>
        <taxon>Sordariomycetes</taxon>
        <taxon>Hypocreomycetidae</taxon>
        <taxon>Hypocreales</taxon>
        <taxon>Hypocreaceae</taxon>
        <taxon>Cladobotryum</taxon>
    </lineage>
</organism>
<accession>A0ABR0SHQ9</accession>
<evidence type="ECO:0000256" key="1">
    <source>
        <dbReference type="ARBA" id="ARBA00005495"/>
    </source>
</evidence>
<keyword evidence="3" id="KW-0862">Zinc</keyword>
<dbReference type="EMBL" id="JAVFKD010000013">
    <property type="protein sequence ID" value="KAK5991704.1"/>
    <property type="molecule type" value="Genomic_DNA"/>
</dbReference>
<evidence type="ECO:0000259" key="5">
    <source>
        <dbReference type="PROSITE" id="PS51891"/>
    </source>
</evidence>
<keyword evidence="7" id="KW-1185">Reference proteome</keyword>
<comment type="similarity">
    <text evidence="1">Belongs to the Gfa family.</text>
</comment>
<dbReference type="InterPro" id="IPR011057">
    <property type="entry name" value="Mss4-like_sf"/>
</dbReference>
<name>A0ABR0SHQ9_9HYPO</name>
<keyword evidence="2" id="KW-0479">Metal-binding</keyword>
<dbReference type="Gene3D" id="3.90.1590.10">
    <property type="entry name" value="glutathione-dependent formaldehyde- activating enzyme (gfa)"/>
    <property type="match status" value="1"/>
</dbReference>
<evidence type="ECO:0000313" key="6">
    <source>
        <dbReference type="EMBL" id="KAK5991704.1"/>
    </source>
</evidence>
<dbReference type="PROSITE" id="PS51891">
    <property type="entry name" value="CENP_V_GFA"/>
    <property type="match status" value="1"/>
</dbReference>
<evidence type="ECO:0000256" key="4">
    <source>
        <dbReference type="ARBA" id="ARBA00023239"/>
    </source>
</evidence>
<reference evidence="6 7" key="1">
    <citation type="submission" date="2024-01" db="EMBL/GenBank/DDBJ databases">
        <title>Complete genome of Cladobotryum mycophilum ATHUM6906.</title>
        <authorList>
            <person name="Christinaki A.C."/>
            <person name="Myridakis A.I."/>
            <person name="Kouvelis V.N."/>
        </authorList>
    </citation>
    <scope>NUCLEOTIDE SEQUENCE [LARGE SCALE GENOMIC DNA]</scope>
    <source>
        <strain evidence="6 7">ATHUM6906</strain>
    </source>
</reference>
<comment type="caution">
    <text evidence="6">The sequence shown here is derived from an EMBL/GenBank/DDBJ whole genome shotgun (WGS) entry which is preliminary data.</text>
</comment>
<dbReference type="PANTHER" id="PTHR33337:SF30">
    <property type="entry name" value="DUF636 DOMAIN PROTEIN (AFU_ORTHOLOGUE AFUA_1G03180)"/>
    <property type="match status" value="1"/>
</dbReference>
<evidence type="ECO:0000313" key="7">
    <source>
        <dbReference type="Proteomes" id="UP001338125"/>
    </source>
</evidence>
<dbReference type="PANTHER" id="PTHR33337">
    <property type="entry name" value="GFA DOMAIN-CONTAINING PROTEIN"/>
    <property type="match status" value="1"/>
</dbReference>
<proteinExistence type="inferred from homology"/>
<evidence type="ECO:0000256" key="3">
    <source>
        <dbReference type="ARBA" id="ARBA00022833"/>
    </source>
</evidence>
<gene>
    <name evidence="6" type="ORF">PT974_07737</name>
</gene>
<sequence length="138" mass="15051">MPSGSCWCGQIKYEFKGDPAVVALCHCISCQKISGGTNTANVAVKKDQLTVTTGTPKSYSQKHESGMTLTIFFCETCSTILYKHATAEMFAEFSLIQAGTLDGGDKGELSKPGVEMYVKERMPWLSGIHEVAQKQEFV</sequence>
<dbReference type="InterPro" id="IPR006913">
    <property type="entry name" value="CENP-V/GFA"/>
</dbReference>
<evidence type="ECO:0000256" key="2">
    <source>
        <dbReference type="ARBA" id="ARBA00022723"/>
    </source>
</evidence>
<dbReference type="Pfam" id="PF04828">
    <property type="entry name" value="GFA"/>
    <property type="match status" value="1"/>
</dbReference>
<protein>
    <recommendedName>
        <fullName evidence="5">CENP-V/GFA domain-containing protein</fullName>
    </recommendedName>
</protein>
<feature type="domain" description="CENP-V/GFA" evidence="5">
    <location>
        <begin position="2"/>
        <end position="125"/>
    </location>
</feature>
<dbReference type="Proteomes" id="UP001338125">
    <property type="component" value="Unassembled WGS sequence"/>
</dbReference>
<dbReference type="SUPFAM" id="SSF51316">
    <property type="entry name" value="Mss4-like"/>
    <property type="match status" value="1"/>
</dbReference>
<keyword evidence="4" id="KW-0456">Lyase</keyword>